<evidence type="ECO:0000313" key="3">
    <source>
        <dbReference type="EMBL" id="SDM56021.1"/>
    </source>
</evidence>
<dbReference type="Pfam" id="PF12010">
    <property type="entry name" value="DUF3502"/>
    <property type="match status" value="1"/>
</dbReference>
<dbReference type="RefSeq" id="WP_074599972.1">
    <property type="nucleotide sequence ID" value="NZ_FNHF01000003.1"/>
</dbReference>
<proteinExistence type="predicted"/>
<dbReference type="Pfam" id="PF13416">
    <property type="entry name" value="SBP_bac_8"/>
    <property type="match status" value="1"/>
</dbReference>
<dbReference type="STRING" id="482461.SAMN05216244_2903"/>
<accession>A0A1G9U7V8</accession>
<dbReference type="Proteomes" id="UP000182347">
    <property type="component" value="Unassembled WGS sequence"/>
</dbReference>
<name>A0A1G9U7V8_9BACI</name>
<evidence type="ECO:0000313" key="4">
    <source>
        <dbReference type="Proteomes" id="UP000182347"/>
    </source>
</evidence>
<gene>
    <name evidence="3" type="ORF">SAMN05216244_2903</name>
</gene>
<feature type="domain" description="DUF3502" evidence="2">
    <location>
        <begin position="419"/>
        <end position="487"/>
    </location>
</feature>
<feature type="signal peptide" evidence="1">
    <location>
        <begin position="1"/>
        <end position="27"/>
    </location>
</feature>
<feature type="chain" id="PRO_5039495730" evidence="1">
    <location>
        <begin position="28"/>
        <end position="490"/>
    </location>
</feature>
<dbReference type="InterPro" id="IPR050490">
    <property type="entry name" value="Bact_solute-bd_prot1"/>
</dbReference>
<reference evidence="4" key="1">
    <citation type="submission" date="2016-10" db="EMBL/GenBank/DDBJ databases">
        <authorList>
            <person name="Varghese N."/>
            <person name="Submissions S."/>
        </authorList>
    </citation>
    <scope>NUCLEOTIDE SEQUENCE [LARGE SCALE GENOMIC DNA]</scope>
    <source>
        <strain evidence="4">CGMCC 1.6199</strain>
    </source>
</reference>
<protein>
    <submittedName>
        <fullName evidence="3">Putative aldouronate transport system substrate-binding protein</fullName>
    </submittedName>
</protein>
<dbReference type="OrthoDB" id="7936627at2"/>
<sequence length="490" mass="55472">MKRFRFIGIIGLLFILLLAACSNQSDEASSEGKDSETVTLTWYTVGAPQPDEDKVMEKVNEYVKDKINATIDLKMIDWGDYEQKMQVITASGENYDIAFTASYLNNYTLNARKGAFLAIDDLLEEHGKELKETLDPALLEGAKIDGKLYGVPANKEVGQQAVYVFNKEMLERNNLSIDNVNSLEDLEPLLATIKENESGVTPLATSGASSLWRPFLPFDYIFNEQMPFAVRLDGNGEEVVNPYESEEMMESLKTMHEYYKKGYILKDAATSKETFPFEVDNWFVRKEGYQPYAELLWSRNAGYDVAVAPIHDPIVFNGSVTGSIQAISSTSKHPEKAMEFLNLLNTDPYLRNLMDKGIEGEHYEKLDNGKIKDLPARLDNYNISSYTLGNQFILDLYEDDPDDKWDAFKEFNASATNAPTLGFHFDTNPVRTEIASISNVMDEFAPALYTGSVDPEEYLPKANEKLKEAGIDKVMEEIQKQYDEWRAENK</sequence>
<keyword evidence="1" id="KW-0732">Signal</keyword>
<dbReference type="InterPro" id="IPR006059">
    <property type="entry name" value="SBP"/>
</dbReference>
<dbReference type="Gene3D" id="3.40.190.10">
    <property type="entry name" value="Periplasmic binding protein-like II"/>
    <property type="match status" value="1"/>
</dbReference>
<evidence type="ECO:0000259" key="2">
    <source>
        <dbReference type="Pfam" id="PF12010"/>
    </source>
</evidence>
<organism evidence="3 4">
    <name type="scientific">Sediminibacillus halophilus</name>
    <dbReference type="NCBI Taxonomy" id="482461"/>
    <lineage>
        <taxon>Bacteria</taxon>
        <taxon>Bacillati</taxon>
        <taxon>Bacillota</taxon>
        <taxon>Bacilli</taxon>
        <taxon>Bacillales</taxon>
        <taxon>Bacillaceae</taxon>
        <taxon>Sediminibacillus</taxon>
    </lineage>
</organism>
<dbReference type="PANTHER" id="PTHR43649:SF17">
    <property type="entry name" value="ABC TRANSPORTER SOLUTE BINDING PROTEIN-SUGAR TRANSPORT"/>
    <property type="match status" value="1"/>
</dbReference>
<dbReference type="PROSITE" id="PS51257">
    <property type="entry name" value="PROKAR_LIPOPROTEIN"/>
    <property type="match status" value="1"/>
</dbReference>
<dbReference type="AlphaFoldDB" id="A0A1G9U7V8"/>
<dbReference type="SUPFAM" id="SSF53850">
    <property type="entry name" value="Periplasmic binding protein-like II"/>
    <property type="match status" value="1"/>
</dbReference>
<dbReference type="PANTHER" id="PTHR43649">
    <property type="entry name" value="ARABINOSE-BINDING PROTEIN-RELATED"/>
    <property type="match status" value="1"/>
</dbReference>
<keyword evidence="4" id="KW-1185">Reference proteome</keyword>
<dbReference type="EMBL" id="FNHF01000003">
    <property type="protein sequence ID" value="SDM56021.1"/>
    <property type="molecule type" value="Genomic_DNA"/>
</dbReference>
<dbReference type="InterPro" id="IPR022627">
    <property type="entry name" value="DUF3502"/>
</dbReference>
<evidence type="ECO:0000256" key="1">
    <source>
        <dbReference type="SAM" id="SignalP"/>
    </source>
</evidence>